<evidence type="ECO:0000313" key="2">
    <source>
        <dbReference type="Proteomes" id="UP000075243"/>
    </source>
</evidence>
<dbReference type="Gene3D" id="3.10.10.10">
    <property type="entry name" value="HIV Type 1 Reverse Transcriptase, subunit A, domain 1"/>
    <property type="match status" value="1"/>
</dbReference>
<dbReference type="InterPro" id="IPR043502">
    <property type="entry name" value="DNA/RNA_pol_sf"/>
</dbReference>
<keyword evidence="2" id="KW-1185">Reference proteome</keyword>
<evidence type="ECO:0000313" key="1">
    <source>
        <dbReference type="EMBL" id="KYP40535.1"/>
    </source>
</evidence>
<dbReference type="InterPro" id="IPR032567">
    <property type="entry name" value="RTL1-rel"/>
</dbReference>
<proteinExistence type="predicted"/>
<dbReference type="Gramene" id="C.cajan_33726.t">
    <property type="protein sequence ID" value="C.cajan_33726.t"/>
    <property type="gene ID" value="C.cajan_33726"/>
</dbReference>
<dbReference type="PANTHER" id="PTHR15503">
    <property type="entry name" value="LDOC1 RELATED"/>
    <property type="match status" value="1"/>
</dbReference>
<accession>A0A151RDQ8</accession>
<protein>
    <submittedName>
        <fullName evidence="1">Retrovirus-related Pol polyprotein from transposon 412 family</fullName>
    </submittedName>
</protein>
<dbReference type="EMBL" id="KQ483829">
    <property type="protein sequence ID" value="KYP40535.1"/>
    <property type="molecule type" value="Genomic_DNA"/>
</dbReference>
<organism evidence="1 2">
    <name type="scientific">Cajanus cajan</name>
    <name type="common">Pigeon pea</name>
    <name type="synonym">Cajanus indicus</name>
    <dbReference type="NCBI Taxonomy" id="3821"/>
    <lineage>
        <taxon>Eukaryota</taxon>
        <taxon>Viridiplantae</taxon>
        <taxon>Streptophyta</taxon>
        <taxon>Embryophyta</taxon>
        <taxon>Tracheophyta</taxon>
        <taxon>Spermatophyta</taxon>
        <taxon>Magnoliopsida</taxon>
        <taxon>eudicotyledons</taxon>
        <taxon>Gunneridae</taxon>
        <taxon>Pentapetalae</taxon>
        <taxon>rosids</taxon>
        <taxon>fabids</taxon>
        <taxon>Fabales</taxon>
        <taxon>Fabaceae</taxon>
        <taxon>Papilionoideae</taxon>
        <taxon>50 kb inversion clade</taxon>
        <taxon>NPAAA clade</taxon>
        <taxon>indigoferoid/millettioid clade</taxon>
        <taxon>Phaseoleae</taxon>
        <taxon>Cajanus</taxon>
    </lineage>
</organism>
<dbReference type="SUPFAM" id="SSF56672">
    <property type="entry name" value="DNA/RNA polymerases"/>
    <property type="match status" value="1"/>
</dbReference>
<reference evidence="1" key="1">
    <citation type="journal article" date="2012" name="Nat. Biotechnol.">
        <title>Draft genome sequence of pigeonpea (Cajanus cajan), an orphan legume crop of resource-poor farmers.</title>
        <authorList>
            <person name="Varshney R.K."/>
            <person name="Chen W."/>
            <person name="Li Y."/>
            <person name="Bharti A.K."/>
            <person name="Saxena R.K."/>
            <person name="Schlueter J.A."/>
            <person name="Donoghue M.T."/>
            <person name="Azam S."/>
            <person name="Fan G."/>
            <person name="Whaley A.M."/>
            <person name="Farmer A.D."/>
            <person name="Sheridan J."/>
            <person name="Iwata A."/>
            <person name="Tuteja R."/>
            <person name="Penmetsa R.V."/>
            <person name="Wu W."/>
            <person name="Upadhyaya H.D."/>
            <person name="Yang S.P."/>
            <person name="Shah T."/>
            <person name="Saxena K.B."/>
            <person name="Michael T."/>
            <person name="McCombie W.R."/>
            <person name="Yang B."/>
            <person name="Zhang G."/>
            <person name="Yang H."/>
            <person name="Wang J."/>
            <person name="Spillane C."/>
            <person name="Cook D.R."/>
            <person name="May G.D."/>
            <person name="Xu X."/>
            <person name="Jackson S.A."/>
        </authorList>
    </citation>
    <scope>NUCLEOTIDE SEQUENCE [LARGE SCALE GENOMIC DNA]</scope>
</reference>
<dbReference type="AlphaFoldDB" id="A0A151RDQ8"/>
<dbReference type="Proteomes" id="UP000075243">
    <property type="component" value="Unassembled WGS sequence"/>
</dbReference>
<dbReference type="PANTHER" id="PTHR15503:SF22">
    <property type="entry name" value="TRANSPOSON TY3-I GAG POLYPROTEIN"/>
    <property type="match status" value="1"/>
</dbReference>
<gene>
    <name evidence="1" type="ORF">KK1_038134</name>
</gene>
<name>A0A151RDQ8_CAJCA</name>
<sequence>MIVALFQLSLNTTTSPSSLSLNALTLQPPQNTPSPLPPIFEPRLAALLHRYSTLFSTPTSLPPSRHNDYSITLLPNTTPISVRPYRYPHFQKQEIEVQVQKMLESGFIKPSTSPYSSPVLLVKKKDET</sequence>